<evidence type="ECO:0000313" key="3">
    <source>
        <dbReference type="EMBL" id="MBC1172614.1"/>
    </source>
</evidence>
<dbReference type="EMBL" id="GITU01003911">
    <property type="protein sequence ID" value="MBC1172614.1"/>
    <property type="molecule type" value="Transcribed_RNA"/>
</dbReference>
<dbReference type="EMBL" id="AJWK01011410">
    <property type="status" value="NOT_ANNOTATED_CDS"/>
    <property type="molecule type" value="Genomic_DNA"/>
</dbReference>
<dbReference type="RefSeq" id="XP_055687637.1">
    <property type="nucleotide sequence ID" value="XM_055831662.1"/>
</dbReference>
<dbReference type="GeneID" id="129792536"/>
<protein>
    <submittedName>
        <fullName evidence="3">Putative conserved secreted protein</fullName>
    </submittedName>
</protein>
<evidence type="ECO:0000256" key="1">
    <source>
        <dbReference type="SAM" id="MobiDB-lite"/>
    </source>
</evidence>
<keyword evidence="5" id="KW-1185">Reference proteome</keyword>
<reference evidence="3" key="2">
    <citation type="journal article" date="2020" name="BMC">
        <title>Leishmania infection induces a limited differential gene expression in the sand fly midgut.</title>
        <authorList>
            <person name="Coutinho-Abreu I.V."/>
            <person name="Serafim T.D."/>
            <person name="Meneses C."/>
            <person name="Kamhawi S."/>
            <person name="Oliveira F."/>
            <person name="Valenzuela J.G."/>
        </authorList>
    </citation>
    <scope>NUCLEOTIDE SEQUENCE</scope>
    <source>
        <strain evidence="3">Jacobina</strain>
        <tissue evidence="3">Midgut</tissue>
    </source>
</reference>
<evidence type="ECO:0000313" key="5">
    <source>
        <dbReference type="Proteomes" id="UP000092461"/>
    </source>
</evidence>
<name>A0A1B0GI68_LUTLO</name>
<evidence type="ECO:0000313" key="4">
    <source>
        <dbReference type="EnsemblMetazoa" id="LLOJ003571-PA"/>
    </source>
</evidence>
<evidence type="ECO:0000256" key="2">
    <source>
        <dbReference type="SAM" id="SignalP"/>
    </source>
</evidence>
<proteinExistence type="predicted"/>
<dbReference type="VEuPathDB" id="VectorBase:LLONM1_009128"/>
<keyword evidence="2" id="KW-0732">Signal</keyword>
<reference evidence="4" key="3">
    <citation type="submission" date="2020-05" db="UniProtKB">
        <authorList>
            <consortium name="EnsemblMetazoa"/>
        </authorList>
    </citation>
    <scope>IDENTIFICATION</scope>
    <source>
        <strain evidence="4">Jacobina</strain>
    </source>
</reference>
<feature type="region of interest" description="Disordered" evidence="1">
    <location>
        <begin position="115"/>
        <end position="137"/>
    </location>
</feature>
<dbReference type="Proteomes" id="UP000092461">
    <property type="component" value="Unassembled WGS sequence"/>
</dbReference>
<reference evidence="5" key="1">
    <citation type="submission" date="2012-05" db="EMBL/GenBank/DDBJ databases">
        <title>Whole Genome Assembly of Lutzomyia longipalpis.</title>
        <authorList>
            <person name="Richards S."/>
            <person name="Qu C."/>
            <person name="Dillon R."/>
            <person name="Worley K."/>
            <person name="Scherer S."/>
            <person name="Batterton M."/>
            <person name="Taylor A."/>
            <person name="Hawes A."/>
            <person name="Hernandez B."/>
            <person name="Kovar C."/>
            <person name="Mandapat C."/>
            <person name="Pham C."/>
            <person name="Qu C."/>
            <person name="Jing C."/>
            <person name="Bess C."/>
            <person name="Bandaranaike D."/>
            <person name="Ngo D."/>
            <person name="Ongeri F."/>
            <person name="Arias F."/>
            <person name="Lara F."/>
            <person name="Weissenberger G."/>
            <person name="Kamau G."/>
            <person name="Han H."/>
            <person name="Shen H."/>
            <person name="Dinh H."/>
            <person name="Khalil I."/>
            <person name="Jones J."/>
            <person name="Shafer J."/>
            <person name="Jayaseelan J."/>
            <person name="Quiroz J."/>
            <person name="Blankenburg K."/>
            <person name="Nguyen L."/>
            <person name="Jackson L."/>
            <person name="Francisco L."/>
            <person name="Tang L.-Y."/>
            <person name="Pu L.-L."/>
            <person name="Perales L."/>
            <person name="Lorensuhewa L."/>
            <person name="Munidasa M."/>
            <person name="Coyle M."/>
            <person name="Taylor M."/>
            <person name="Puazo M."/>
            <person name="Firestine M."/>
            <person name="Scheel M."/>
            <person name="Javaid M."/>
            <person name="Wang M."/>
            <person name="Li M."/>
            <person name="Tabassum N."/>
            <person name="Saada N."/>
            <person name="Osuji N."/>
            <person name="Aqrawi P."/>
            <person name="Fu Q."/>
            <person name="Thornton R."/>
            <person name="Raj R."/>
            <person name="Goodspeed R."/>
            <person name="Mata R."/>
            <person name="Najjar R."/>
            <person name="Gubbala S."/>
            <person name="Lee S."/>
            <person name="Denson S."/>
            <person name="Patil S."/>
            <person name="Macmil S."/>
            <person name="Qi S."/>
            <person name="Matskevitch T."/>
            <person name="Palculict T."/>
            <person name="Mathew T."/>
            <person name="Vee V."/>
            <person name="Velamala V."/>
            <person name="Korchina V."/>
            <person name="Cai W."/>
            <person name="Liu W."/>
            <person name="Dai W."/>
            <person name="Zou X."/>
            <person name="Zhu Y."/>
            <person name="Zhang Y."/>
            <person name="Wu Y.-Q."/>
            <person name="Xin Y."/>
            <person name="Nazarath L."/>
            <person name="Kovar C."/>
            <person name="Han Y."/>
            <person name="Muzny D."/>
            <person name="Gibbs R."/>
        </authorList>
    </citation>
    <scope>NUCLEOTIDE SEQUENCE [LARGE SCALE GENOMIC DNA]</scope>
    <source>
        <strain evidence="5">Jacobina</strain>
    </source>
</reference>
<dbReference type="KEGG" id="lll:129792536"/>
<dbReference type="VEuPathDB" id="VectorBase:LLOJ003571"/>
<sequence length="175" mass="20870">METKYAKILLLQMMAVLVVCQDTHDSLPAEVKTDFFPVADSPLDKPIHSREYVDFINKLYSHDTSKIPIHLDPETTNERSSRSLSEEELEDQVREKRAIIFRPLFVYKQQQIRREKLKDKRKQSQSTQQTTTSKPNLYVPANHSHYIIYNNKVYTQYNPYYAPYQYGQKFPYQKW</sequence>
<dbReference type="EnsemblMetazoa" id="LLOJ003571-RA">
    <property type="protein sequence ID" value="LLOJ003571-PA"/>
    <property type="gene ID" value="LLOJ003571"/>
</dbReference>
<feature type="compositionally biased region" description="Low complexity" evidence="1">
    <location>
        <begin position="124"/>
        <end position="133"/>
    </location>
</feature>
<organism evidence="4 5">
    <name type="scientific">Lutzomyia longipalpis</name>
    <name type="common">Sand fly</name>
    <dbReference type="NCBI Taxonomy" id="7200"/>
    <lineage>
        <taxon>Eukaryota</taxon>
        <taxon>Metazoa</taxon>
        <taxon>Ecdysozoa</taxon>
        <taxon>Arthropoda</taxon>
        <taxon>Hexapoda</taxon>
        <taxon>Insecta</taxon>
        <taxon>Pterygota</taxon>
        <taxon>Neoptera</taxon>
        <taxon>Endopterygota</taxon>
        <taxon>Diptera</taxon>
        <taxon>Nematocera</taxon>
        <taxon>Psychodoidea</taxon>
        <taxon>Psychodidae</taxon>
        <taxon>Lutzomyia</taxon>
        <taxon>Lutzomyia</taxon>
    </lineage>
</organism>
<feature type="signal peptide" evidence="2">
    <location>
        <begin position="1"/>
        <end position="20"/>
    </location>
</feature>
<accession>A0A1B0GI68</accession>
<feature type="chain" id="PRO_5044555633" evidence="2">
    <location>
        <begin position="21"/>
        <end position="175"/>
    </location>
</feature>
<dbReference type="AlphaFoldDB" id="A0A1B0GI68"/>
<dbReference type="OrthoDB" id="7791637at2759"/>